<evidence type="ECO:0008006" key="6">
    <source>
        <dbReference type="Google" id="ProtNLM"/>
    </source>
</evidence>
<evidence type="ECO:0000313" key="4">
    <source>
        <dbReference type="EMBL" id="CAJ0933309.1"/>
    </source>
</evidence>
<dbReference type="EMBL" id="CAUEEQ010009217">
    <property type="protein sequence ID" value="CAJ0933309.1"/>
    <property type="molecule type" value="Genomic_DNA"/>
</dbReference>
<dbReference type="Gene3D" id="1.25.50.20">
    <property type="match status" value="1"/>
</dbReference>
<dbReference type="InterPro" id="IPR014782">
    <property type="entry name" value="Peptidase_M1_dom"/>
</dbReference>
<protein>
    <recommendedName>
        <fullName evidence="6">Aminopeptidase N</fullName>
    </recommendedName>
</protein>
<dbReference type="Gene3D" id="1.10.390.10">
    <property type="entry name" value="Neutral Protease Domain 2"/>
    <property type="match status" value="1"/>
</dbReference>
<evidence type="ECO:0000259" key="3">
    <source>
        <dbReference type="Pfam" id="PF11838"/>
    </source>
</evidence>
<keyword evidence="5" id="KW-1185">Reference proteome</keyword>
<evidence type="ECO:0000313" key="5">
    <source>
        <dbReference type="Proteomes" id="UP001176940"/>
    </source>
</evidence>
<dbReference type="Pfam" id="PF11838">
    <property type="entry name" value="ERAP1_C"/>
    <property type="match status" value="1"/>
</dbReference>
<proteinExistence type="inferred from homology"/>
<feature type="domain" description="Peptidase M1 membrane alanine aminopeptidase" evidence="2">
    <location>
        <begin position="67"/>
        <end position="188"/>
    </location>
</feature>
<comment type="caution">
    <text evidence="4">The sequence shown here is derived from an EMBL/GenBank/DDBJ whole genome shotgun (WGS) entry which is preliminary data.</text>
</comment>
<reference evidence="4" key="1">
    <citation type="submission" date="2023-07" db="EMBL/GenBank/DDBJ databases">
        <authorList>
            <person name="Stuckert A."/>
        </authorList>
    </citation>
    <scope>NUCLEOTIDE SEQUENCE</scope>
</reference>
<accession>A0ABN9L725</accession>
<dbReference type="SUPFAM" id="SSF55486">
    <property type="entry name" value="Metalloproteases ('zincins'), catalytic domain"/>
    <property type="match status" value="1"/>
</dbReference>
<evidence type="ECO:0000256" key="1">
    <source>
        <dbReference type="ARBA" id="ARBA00010136"/>
    </source>
</evidence>
<dbReference type="Pfam" id="PF01433">
    <property type="entry name" value="Peptidase_M1"/>
    <property type="match status" value="1"/>
</dbReference>
<dbReference type="PANTHER" id="PTHR11533">
    <property type="entry name" value="PROTEASE M1 ZINC METALLOPROTEASE"/>
    <property type="match status" value="1"/>
</dbReference>
<name>A0ABN9L725_9NEOB</name>
<sequence length="518" mass="59765">MVRDSPCAEAGTRPLTQWTASVVIASRDTTHKRIQDMGYKCRIACVKPLMTNRQCKKRLTSAKEEKNWTVAQWFKNELFMMHNLINIFEKDTRASARAVSVKEEEINNVELIDPLFDFFSYNKAAALIRMASTFLTETLFLKGISSYLKKFAFSNADQDGLWNHLQMFIDDQDEVKLPVPLKNIMDSWTWKKGMPLVTLNTSTGMLSQGMLNIGNHENITNDSNHTWIIPISWMKNGVRQPSIWLDSKTKSVPEMKTANDDEWIILNIDVTSYYKTNYDVKNWNSIAKKLEEDIGPFPVVNRVQIMDDAFILANAGYMEYETTLNLTRYLEKETEILKYILKRMNPIFQHYGSIVRRDFDETADDIFVHTGINEIFKTACFLGLKNCLDLASDLYAKWMANTSTNEIPQSIKGSVYCYGIAEGGQEEWEFAWNYYNKSDSEDHWELTSLKQGLSCTREPWLLYSNMKDSNHFYEMLLPDLGLKATSELQFQEGCHSCLLNVVTFKRAMKAPVIVCGHF</sequence>
<dbReference type="PANTHER" id="PTHR11533:SF31">
    <property type="entry name" value="AMINOPEPTIDASE Q"/>
    <property type="match status" value="1"/>
</dbReference>
<organism evidence="4 5">
    <name type="scientific">Ranitomeya imitator</name>
    <name type="common">mimic poison frog</name>
    <dbReference type="NCBI Taxonomy" id="111125"/>
    <lineage>
        <taxon>Eukaryota</taxon>
        <taxon>Metazoa</taxon>
        <taxon>Chordata</taxon>
        <taxon>Craniata</taxon>
        <taxon>Vertebrata</taxon>
        <taxon>Euteleostomi</taxon>
        <taxon>Amphibia</taxon>
        <taxon>Batrachia</taxon>
        <taxon>Anura</taxon>
        <taxon>Neobatrachia</taxon>
        <taxon>Hyloidea</taxon>
        <taxon>Dendrobatidae</taxon>
        <taxon>Dendrobatinae</taxon>
        <taxon>Ranitomeya</taxon>
    </lineage>
</organism>
<dbReference type="InterPro" id="IPR024571">
    <property type="entry name" value="ERAP1-like_C_dom"/>
</dbReference>
<feature type="domain" description="ERAP1-like C-terminal" evidence="3">
    <location>
        <begin position="263"/>
        <end position="463"/>
    </location>
</feature>
<comment type="similarity">
    <text evidence="1">Belongs to the peptidase M1 family.</text>
</comment>
<gene>
    <name evidence="4" type="ORF">RIMI_LOCUS5411609</name>
</gene>
<dbReference type="InterPro" id="IPR050344">
    <property type="entry name" value="Peptidase_M1_aminopeptidases"/>
</dbReference>
<dbReference type="InterPro" id="IPR027268">
    <property type="entry name" value="Peptidase_M4/M1_CTD_sf"/>
</dbReference>
<dbReference type="Proteomes" id="UP001176940">
    <property type="component" value="Unassembled WGS sequence"/>
</dbReference>
<dbReference type="Gene3D" id="2.60.40.1910">
    <property type="match status" value="1"/>
</dbReference>
<evidence type="ECO:0000259" key="2">
    <source>
        <dbReference type="Pfam" id="PF01433"/>
    </source>
</evidence>